<name>H6LF99_ACEWD</name>
<dbReference type="Proteomes" id="UP000007177">
    <property type="component" value="Chromosome"/>
</dbReference>
<evidence type="ECO:0000313" key="1">
    <source>
        <dbReference type="EMBL" id="AFA48199.1"/>
    </source>
</evidence>
<dbReference type="eggNOG" id="COG3411">
    <property type="taxonomic scope" value="Bacteria"/>
</dbReference>
<dbReference type="Pfam" id="PF01257">
    <property type="entry name" value="2Fe-2S_thioredx"/>
    <property type="match status" value="1"/>
</dbReference>
<accession>H6LF99</accession>
<dbReference type="EMBL" id="CP002987">
    <property type="protein sequence ID" value="AFA48199.1"/>
    <property type="molecule type" value="Genomic_DNA"/>
</dbReference>
<proteinExistence type="predicted"/>
<dbReference type="SUPFAM" id="SSF52833">
    <property type="entry name" value="Thioredoxin-like"/>
    <property type="match status" value="1"/>
</dbReference>
<dbReference type="HOGENOM" id="CLU_177584_0_0_9"/>
<dbReference type="OrthoDB" id="9807975at2"/>
<dbReference type="STRING" id="931626.Awo_c14150"/>
<dbReference type="AlphaFoldDB" id="H6LF99"/>
<dbReference type="KEGG" id="awo:Awo_c14150"/>
<reference evidence="2" key="1">
    <citation type="submission" date="2011-07" db="EMBL/GenBank/DDBJ databases">
        <title>Complete genome sequence of Acetobacterium woodii.</title>
        <authorList>
            <person name="Poehlein A."/>
            <person name="Schmidt S."/>
            <person name="Kaster A.-K."/>
            <person name="Goenrich M."/>
            <person name="Vollmers J."/>
            <person name="Thuermer A."/>
            <person name="Gottschalk G."/>
            <person name="Thauer R.K."/>
            <person name="Daniel R."/>
            <person name="Mueller V."/>
        </authorList>
    </citation>
    <scope>NUCLEOTIDE SEQUENCE [LARGE SCALE GENOMIC DNA]</scope>
    <source>
        <strain evidence="2">ATCC 29683 / DSM 1030 / JCM 2381 / KCTC 1655 / WB1</strain>
    </source>
</reference>
<evidence type="ECO:0000313" key="2">
    <source>
        <dbReference type="Proteomes" id="UP000007177"/>
    </source>
</evidence>
<dbReference type="CDD" id="cd02980">
    <property type="entry name" value="TRX_Fd_family"/>
    <property type="match status" value="1"/>
</dbReference>
<dbReference type="Gene3D" id="3.40.30.10">
    <property type="entry name" value="Glutaredoxin"/>
    <property type="match status" value="1"/>
</dbReference>
<gene>
    <name evidence="1" type="ordered locus">Awo_c14150</name>
</gene>
<sequence length="80" mass="9046">MKIIKICVGSSCHVNGSYKVVRAFNQIIKERELENDIELVGSFCMGKCTEGVAVECDDIIYGVSLENVEEVFEKIWEENN</sequence>
<keyword evidence="2" id="KW-1185">Reference proteome</keyword>
<protein>
    <submittedName>
        <fullName evidence="1">Uncharacterized protein</fullName>
    </submittedName>
</protein>
<dbReference type="InterPro" id="IPR036249">
    <property type="entry name" value="Thioredoxin-like_sf"/>
</dbReference>
<organism evidence="1 2">
    <name type="scientific">Acetobacterium woodii (strain ATCC 29683 / DSM 1030 / JCM 2381 / KCTC 1655 / WB1)</name>
    <dbReference type="NCBI Taxonomy" id="931626"/>
    <lineage>
        <taxon>Bacteria</taxon>
        <taxon>Bacillati</taxon>
        <taxon>Bacillota</taxon>
        <taxon>Clostridia</taxon>
        <taxon>Eubacteriales</taxon>
        <taxon>Eubacteriaceae</taxon>
        <taxon>Acetobacterium</taxon>
    </lineage>
</organism>
<dbReference type="RefSeq" id="WP_014355802.1">
    <property type="nucleotide sequence ID" value="NC_016894.1"/>
</dbReference>
<reference evidence="1 2" key="2">
    <citation type="journal article" date="2012" name="PLoS ONE">
        <title>An ancient pathway combining carbon dioxide fixation with the generation and utilization of a sodium ion gradient for ATP synthesis.</title>
        <authorList>
            <person name="Poehlein A."/>
            <person name="Schmidt S."/>
            <person name="Kaster A.K."/>
            <person name="Goenrich M."/>
            <person name="Vollmers J."/>
            <person name="Thurmer A."/>
            <person name="Bertsch J."/>
            <person name="Schuchmann K."/>
            <person name="Voigt B."/>
            <person name="Hecker M."/>
            <person name="Daniel R."/>
            <person name="Thauer R.K."/>
            <person name="Gottschalk G."/>
            <person name="Muller V."/>
        </authorList>
    </citation>
    <scope>NUCLEOTIDE SEQUENCE [LARGE SCALE GENOMIC DNA]</scope>
    <source>
        <strain evidence="2">ATCC 29683 / DSM 1030 / JCM 2381 / KCTC 1655 / WB1</strain>
    </source>
</reference>